<feature type="compositionally biased region" description="Basic and acidic residues" evidence="1">
    <location>
        <begin position="203"/>
        <end position="216"/>
    </location>
</feature>
<evidence type="ECO:0000313" key="4">
    <source>
        <dbReference type="EMBL" id="GBG64961.1"/>
    </source>
</evidence>
<comment type="caution">
    <text evidence="4">The sequence shown here is derived from an EMBL/GenBank/DDBJ whole genome shotgun (WGS) entry which is preliminary data.</text>
</comment>
<organism evidence="4 5">
    <name type="scientific">Chara braunii</name>
    <name type="common">Braun's stonewort</name>
    <dbReference type="NCBI Taxonomy" id="69332"/>
    <lineage>
        <taxon>Eukaryota</taxon>
        <taxon>Viridiplantae</taxon>
        <taxon>Streptophyta</taxon>
        <taxon>Charophyceae</taxon>
        <taxon>Charales</taxon>
        <taxon>Characeae</taxon>
        <taxon>Chara</taxon>
    </lineage>
</organism>
<sequence>MEISKFHHLFACAVSADLQQWELYIEQWQQPILQDTTLPEWYRITLFNELYYLVAGGSIWIDGPVLPEESECEESEEPWLTGKEVDDAGYQGMTMRNLTSQSRSPSSSSPTSRCEETSKRSLGGKTASRLSDSGQSLLPNGMPIYDHVNCVGGENGVARGSVARNSNSELASDRAGNDPCMGEANRIVADRNVSRCLELSEMETEKKRGERTQDDKTEAEEESIGRFLYLEGIEYLMWNTVDTRGGTTTKPYTQEQEEEMARILVERRAKQEKKELLKQAKLKAIAEEQEAKKKKIEEEMMRLQKEKMPRLQEEEEEKRKAVEEEAATEEEVEEEPSREGAGKKEGIRVAPREKTPGWRRRSAKRQTTEDEKKSEWKLRMMREKKRRREETNRVAREVEKVRACRQEVQTQAEVTAKLDKIMGYLEVLSEAWLEEHQANKGQDVTLHAIRSGIREFVHDVVTHVRTEVRKLKEGANKFCTGAIGGAKVVPTAETAARSRKEPVKLKFPDAYSGKKDDNFDNWEASVNTYVYLQHIAPEEQVLVAFHALKDEAASFARSLARAADCEHNMIAYLRLTPLSTFLRLLRERFADVTRGVRVSDKLQTIHSRQWKSARALKAVMDDLVAVPDHGVTETQLVQLFYRAMPEPLRGHFFDKTQQPNITYDELSREVVLYEAKSMPVTTFWHKDLDKGKKWKGRTISGQVRAKDHRILTLDEGGTDEVPYSQIEWGLEEEDSSLSQGGSFAAVVAGGRPQGPKGPGHGRRRIGRTGGWRSREPPSGRLFKKEAIWQWDEDCTSALKKLKRALIKYPVLKVPDSSLPFVVTTDASRYGIGAVLQQDEGNGYRPVEFMSARMPSEKVATSTYDVHFYASFALIYLFPKLELSLQRDMARAILEEVSDEVMFLAGGELGMRKVAGCVPHDMGISNPWIRLNAYNIHDTSRWKDLNSKFVLQVYRDYVVTGDMGPAQGPSAYCGGLWIAALQAAAALSEAVGDKEMSERYASIFLKGREAYVEKLWNGRYFNYDSSQGNGKTCIQADQMAGQWYTWACGLRPLFEGNKAQRALETVFNNNVMNFCNGRIGAVNGMYPNGKVDSGSMQSREVWTGVTYGVAAAMIYEGLAKEAFITAEGIFRAGWCEYGYWFQTPEAWTLDGRFRSLTYMRPLAIWAMQFALNPPERTARAIANLRNGFAAAIAD</sequence>
<dbReference type="InterPro" id="IPR012341">
    <property type="entry name" value="6hp_glycosidase-like_sf"/>
</dbReference>
<feature type="compositionally biased region" description="Basic and acidic residues" evidence="1">
    <location>
        <begin position="335"/>
        <end position="356"/>
    </location>
</feature>
<dbReference type="STRING" id="69332.A0A388K4J8"/>
<feature type="region of interest" description="Disordered" evidence="1">
    <location>
        <begin position="200"/>
        <end position="222"/>
    </location>
</feature>
<evidence type="ECO:0000256" key="1">
    <source>
        <dbReference type="SAM" id="MobiDB-lite"/>
    </source>
</evidence>
<protein>
    <recommendedName>
        <fullName evidence="6">Non-lysosomal glucosylceramidase</fullName>
    </recommendedName>
</protein>
<dbReference type="InterPro" id="IPR008928">
    <property type="entry name" value="6-hairpin_glycosidase_sf"/>
</dbReference>
<feature type="region of interest" description="Disordered" evidence="1">
    <location>
        <begin position="96"/>
        <end position="138"/>
    </location>
</feature>
<dbReference type="PANTHER" id="PTHR12654">
    <property type="entry name" value="BILE ACID BETA-GLUCOSIDASE-RELATED"/>
    <property type="match status" value="1"/>
</dbReference>
<dbReference type="Pfam" id="PF17919">
    <property type="entry name" value="RT_RNaseH_2"/>
    <property type="match status" value="1"/>
</dbReference>
<dbReference type="SUPFAM" id="SSF56672">
    <property type="entry name" value="DNA/RNA polymerases"/>
    <property type="match status" value="1"/>
</dbReference>
<dbReference type="OrthoDB" id="730489at2759"/>
<dbReference type="Pfam" id="PF04685">
    <property type="entry name" value="DUF608"/>
    <property type="match status" value="1"/>
</dbReference>
<feature type="compositionally biased region" description="Polar residues" evidence="1">
    <location>
        <begin position="128"/>
        <end position="138"/>
    </location>
</feature>
<keyword evidence="5" id="KW-1185">Reference proteome</keyword>
<name>A0A388K4J8_CHABU</name>
<feature type="compositionally biased region" description="Basic and acidic residues" evidence="1">
    <location>
        <begin position="304"/>
        <end position="323"/>
    </location>
</feature>
<dbReference type="InterPro" id="IPR043502">
    <property type="entry name" value="DNA/RNA_pol_sf"/>
</dbReference>
<dbReference type="GO" id="GO:0005975">
    <property type="term" value="P:carbohydrate metabolic process"/>
    <property type="evidence" value="ECO:0007669"/>
    <property type="project" value="InterPro"/>
</dbReference>
<evidence type="ECO:0000259" key="3">
    <source>
        <dbReference type="Pfam" id="PF17919"/>
    </source>
</evidence>
<dbReference type="PANTHER" id="PTHR12654:SF0">
    <property type="entry name" value="NON-LYSOSOMAL GLUCOSYLCERAMIDASE"/>
    <property type="match status" value="1"/>
</dbReference>
<feature type="compositionally biased region" description="Low complexity" evidence="1">
    <location>
        <begin position="100"/>
        <end position="112"/>
    </location>
</feature>
<feature type="region of interest" description="Disordered" evidence="1">
    <location>
        <begin position="304"/>
        <end position="374"/>
    </location>
</feature>
<dbReference type="GO" id="GO:0008422">
    <property type="term" value="F:beta-glucosidase activity"/>
    <property type="evidence" value="ECO:0007669"/>
    <property type="project" value="TreeGrafter"/>
</dbReference>
<gene>
    <name evidence="4" type="ORF">CBR_g48710</name>
</gene>
<feature type="compositionally biased region" description="Acidic residues" evidence="1">
    <location>
        <begin position="324"/>
        <end position="334"/>
    </location>
</feature>
<dbReference type="InterPro" id="IPR041577">
    <property type="entry name" value="RT_RNaseH_2"/>
</dbReference>
<dbReference type="SUPFAM" id="SSF48208">
    <property type="entry name" value="Six-hairpin glycosidases"/>
    <property type="match status" value="1"/>
</dbReference>
<evidence type="ECO:0008006" key="6">
    <source>
        <dbReference type="Google" id="ProtNLM"/>
    </source>
</evidence>
<dbReference type="Gramene" id="GBG64961">
    <property type="protein sequence ID" value="GBG64961"/>
    <property type="gene ID" value="CBR_g48710"/>
</dbReference>
<accession>A0A388K4J8</accession>
<feature type="region of interest" description="Disordered" evidence="1">
    <location>
        <begin position="750"/>
        <end position="776"/>
    </location>
</feature>
<dbReference type="InterPro" id="IPR052566">
    <property type="entry name" value="Non-lysos_glucosylceramidase"/>
</dbReference>
<dbReference type="Proteomes" id="UP000265515">
    <property type="component" value="Unassembled WGS sequence"/>
</dbReference>
<feature type="domain" description="Glycosyl-hydrolase family 116 catalytic region" evidence="2">
    <location>
        <begin position="961"/>
        <end position="1166"/>
    </location>
</feature>
<dbReference type="EMBL" id="BFEA01000056">
    <property type="protein sequence ID" value="GBG64961.1"/>
    <property type="molecule type" value="Genomic_DNA"/>
</dbReference>
<feature type="domain" description="Reverse transcriptase/retrotransposon-derived protein RNase H-like" evidence="3">
    <location>
        <begin position="790"/>
        <end position="871"/>
    </location>
</feature>
<dbReference type="AlphaFoldDB" id="A0A388K4J8"/>
<dbReference type="Gene3D" id="1.50.10.10">
    <property type="match status" value="1"/>
</dbReference>
<reference evidence="4 5" key="1">
    <citation type="journal article" date="2018" name="Cell">
        <title>The Chara Genome: Secondary Complexity and Implications for Plant Terrestrialization.</title>
        <authorList>
            <person name="Nishiyama T."/>
            <person name="Sakayama H."/>
            <person name="Vries J.D."/>
            <person name="Buschmann H."/>
            <person name="Saint-Marcoux D."/>
            <person name="Ullrich K.K."/>
            <person name="Haas F.B."/>
            <person name="Vanderstraeten L."/>
            <person name="Becker D."/>
            <person name="Lang D."/>
            <person name="Vosolsobe S."/>
            <person name="Rombauts S."/>
            <person name="Wilhelmsson P.K.I."/>
            <person name="Janitza P."/>
            <person name="Kern R."/>
            <person name="Heyl A."/>
            <person name="Rumpler F."/>
            <person name="Villalobos L.I.A.C."/>
            <person name="Clay J.M."/>
            <person name="Skokan R."/>
            <person name="Toyoda A."/>
            <person name="Suzuki Y."/>
            <person name="Kagoshima H."/>
            <person name="Schijlen E."/>
            <person name="Tajeshwar N."/>
            <person name="Catarino B."/>
            <person name="Hetherington A.J."/>
            <person name="Saltykova A."/>
            <person name="Bonnot C."/>
            <person name="Breuninger H."/>
            <person name="Symeonidi A."/>
            <person name="Radhakrishnan G.V."/>
            <person name="Van Nieuwerburgh F."/>
            <person name="Deforce D."/>
            <person name="Chang C."/>
            <person name="Karol K.G."/>
            <person name="Hedrich R."/>
            <person name="Ulvskov P."/>
            <person name="Glockner G."/>
            <person name="Delwiche C.F."/>
            <person name="Petrasek J."/>
            <person name="Van de Peer Y."/>
            <person name="Friml J."/>
            <person name="Beilby M."/>
            <person name="Dolan L."/>
            <person name="Kohara Y."/>
            <person name="Sugano S."/>
            <person name="Fujiyama A."/>
            <person name="Delaux P.-M."/>
            <person name="Quint M."/>
            <person name="TheiBen G."/>
            <person name="Hagemann M."/>
            <person name="Harholt J."/>
            <person name="Dunand C."/>
            <person name="Zachgo S."/>
            <person name="Langdale J."/>
            <person name="Maumus F."/>
            <person name="Straeten D.V.D."/>
            <person name="Gould S.B."/>
            <person name="Rensing S.A."/>
        </authorList>
    </citation>
    <scope>NUCLEOTIDE SEQUENCE [LARGE SCALE GENOMIC DNA]</scope>
    <source>
        <strain evidence="4 5">S276</strain>
    </source>
</reference>
<evidence type="ECO:0000259" key="2">
    <source>
        <dbReference type="Pfam" id="PF04685"/>
    </source>
</evidence>
<dbReference type="InterPro" id="IPR006775">
    <property type="entry name" value="GH116_catalytic"/>
</dbReference>
<proteinExistence type="predicted"/>
<evidence type="ECO:0000313" key="5">
    <source>
        <dbReference type="Proteomes" id="UP000265515"/>
    </source>
</evidence>